<gene>
    <name evidence="1" type="ORF">E7203_08575</name>
</gene>
<dbReference type="InterPro" id="IPR036412">
    <property type="entry name" value="HAD-like_sf"/>
</dbReference>
<dbReference type="InterPro" id="IPR023214">
    <property type="entry name" value="HAD_sf"/>
</dbReference>
<comment type="caution">
    <text evidence="1">The sequence shown here is derived from an EMBL/GenBank/DDBJ whole genome shotgun (WGS) entry which is preliminary data.</text>
</comment>
<dbReference type="Proteomes" id="UP000772151">
    <property type="component" value="Unassembled WGS sequence"/>
</dbReference>
<protein>
    <submittedName>
        <fullName evidence="1">Uncharacterized protein</fullName>
    </submittedName>
</protein>
<proteinExistence type="predicted"/>
<dbReference type="Gene3D" id="3.40.50.1000">
    <property type="entry name" value="HAD superfamily/HAD-like"/>
    <property type="match status" value="1"/>
</dbReference>
<dbReference type="EMBL" id="SVCA01000007">
    <property type="protein sequence ID" value="MBE6085486.1"/>
    <property type="molecule type" value="Genomic_DNA"/>
</dbReference>
<evidence type="ECO:0000313" key="2">
    <source>
        <dbReference type="Proteomes" id="UP000772151"/>
    </source>
</evidence>
<organism evidence="1 2">
    <name type="scientific">Selenomonas ruminantium</name>
    <dbReference type="NCBI Taxonomy" id="971"/>
    <lineage>
        <taxon>Bacteria</taxon>
        <taxon>Bacillati</taxon>
        <taxon>Bacillota</taxon>
        <taxon>Negativicutes</taxon>
        <taxon>Selenomonadales</taxon>
        <taxon>Selenomonadaceae</taxon>
        <taxon>Selenomonas</taxon>
    </lineage>
</organism>
<name>A0A927WJ82_SELRU</name>
<dbReference type="AlphaFoldDB" id="A0A927WJ82"/>
<dbReference type="RefSeq" id="WP_303669584.1">
    <property type="nucleotide sequence ID" value="NZ_SVCA01000007.1"/>
</dbReference>
<reference evidence="1" key="1">
    <citation type="submission" date="2019-04" db="EMBL/GenBank/DDBJ databases">
        <title>Evolution of Biomass-Degrading Anaerobic Consortia Revealed by Metagenomics.</title>
        <authorList>
            <person name="Peng X."/>
        </authorList>
    </citation>
    <scope>NUCLEOTIDE SEQUENCE</scope>
    <source>
        <strain evidence="1">SIG242</strain>
    </source>
</reference>
<dbReference type="SUPFAM" id="SSF56784">
    <property type="entry name" value="HAD-like"/>
    <property type="match status" value="1"/>
</dbReference>
<sequence length="125" mass="14223">MKENLRLSTLGKTWIFDFDGTLVEHNGYKCGADHWLPGAKEFLQGLPAEDYVLILTAREEAARKATEDFLKQEGIRYDDIKFQIPMGERILLNDSKPSGLKMSYSVECKRNEGLLGLNVEIDEDL</sequence>
<evidence type="ECO:0000313" key="1">
    <source>
        <dbReference type="EMBL" id="MBE6085486.1"/>
    </source>
</evidence>
<accession>A0A927WJ82</accession>